<proteinExistence type="predicted"/>
<evidence type="ECO:0000313" key="3">
    <source>
        <dbReference type="Proteomes" id="UP000191612"/>
    </source>
</evidence>
<dbReference type="AlphaFoldDB" id="A0A1V6Q6D5"/>
<evidence type="ECO:0000313" key="2">
    <source>
        <dbReference type="EMBL" id="OQD84791.1"/>
    </source>
</evidence>
<evidence type="ECO:0008006" key="4">
    <source>
        <dbReference type="Google" id="ProtNLM"/>
    </source>
</evidence>
<organism evidence="2 3">
    <name type="scientific">Penicillium solitum</name>
    <dbReference type="NCBI Taxonomy" id="60172"/>
    <lineage>
        <taxon>Eukaryota</taxon>
        <taxon>Fungi</taxon>
        <taxon>Dikarya</taxon>
        <taxon>Ascomycota</taxon>
        <taxon>Pezizomycotina</taxon>
        <taxon>Eurotiomycetes</taxon>
        <taxon>Eurotiomycetidae</taxon>
        <taxon>Eurotiales</taxon>
        <taxon>Aspergillaceae</taxon>
        <taxon>Penicillium</taxon>
    </lineage>
</organism>
<dbReference type="InterPro" id="IPR052998">
    <property type="entry name" value="Hetero-Diels-Alderase-like"/>
</dbReference>
<dbReference type="SUPFAM" id="SSF63829">
    <property type="entry name" value="Calcium-dependent phosphotriesterase"/>
    <property type="match status" value="1"/>
</dbReference>
<dbReference type="Proteomes" id="UP000191612">
    <property type="component" value="Unassembled WGS sequence"/>
</dbReference>
<sequence length="343" mass="36446">MFVTASILPALGVITLLLQASIVSSYPKTTTYPLTVIDEFPSPRTFENIATRHNGHLIVTSVTSSTLYQVSPFEEHEAVTIANIPGATGLLGIAELEQDIFYVVAANVTTVSATPGSNTIWKVDLRGSAPCSARNRASSLFATTSLVANITSAQLLNGMSRLEPNNNSTLLIADSAAGNVLKLDVETGVYETIIDEKSMKRFATGLQVAINGIHVHESDLYFTNFNQGIFAKIPIALHNGTAIGPTEVIVNNTAGDDFTMSKDGRKAWIAMNGQHSLVEVDVPGKTARVVVDSTYLASASAVSFGRTRLDRDCLYISSAGTLDPTLSKNSTATGGIVVRVDLP</sequence>
<keyword evidence="3" id="KW-1185">Reference proteome</keyword>
<feature type="signal peptide" evidence="1">
    <location>
        <begin position="1"/>
        <end position="25"/>
    </location>
</feature>
<dbReference type="OrthoDB" id="9977941at2759"/>
<dbReference type="PANTHER" id="PTHR42060">
    <property type="entry name" value="NHL REPEAT-CONTAINING PROTEIN-RELATED"/>
    <property type="match status" value="1"/>
</dbReference>
<dbReference type="Gene3D" id="2.120.10.30">
    <property type="entry name" value="TolB, C-terminal domain"/>
    <property type="match status" value="1"/>
</dbReference>
<gene>
    <name evidence="2" type="ORF">PENSOL_c115G10546</name>
</gene>
<keyword evidence="1" id="KW-0732">Signal</keyword>
<dbReference type="EMBL" id="MDYO01000114">
    <property type="protein sequence ID" value="OQD84791.1"/>
    <property type="molecule type" value="Genomic_DNA"/>
</dbReference>
<accession>A0A1V6Q6D5</accession>
<comment type="caution">
    <text evidence="2">The sequence shown here is derived from an EMBL/GenBank/DDBJ whole genome shotgun (WGS) entry which is preliminary data.</text>
</comment>
<dbReference type="PANTHER" id="PTHR42060:SF1">
    <property type="entry name" value="NHL REPEAT-CONTAINING PROTEIN"/>
    <property type="match status" value="1"/>
</dbReference>
<evidence type="ECO:0000256" key="1">
    <source>
        <dbReference type="SAM" id="SignalP"/>
    </source>
</evidence>
<reference evidence="3" key="1">
    <citation type="journal article" date="2017" name="Nat. Microbiol.">
        <title>Global analysis of biosynthetic gene clusters reveals vast potential of secondary metabolite production in Penicillium species.</title>
        <authorList>
            <person name="Nielsen J.C."/>
            <person name="Grijseels S."/>
            <person name="Prigent S."/>
            <person name="Ji B."/>
            <person name="Dainat J."/>
            <person name="Nielsen K.F."/>
            <person name="Frisvad J.C."/>
            <person name="Workman M."/>
            <person name="Nielsen J."/>
        </authorList>
    </citation>
    <scope>NUCLEOTIDE SEQUENCE [LARGE SCALE GENOMIC DNA]</scope>
    <source>
        <strain evidence="3">IBT 29525</strain>
    </source>
</reference>
<dbReference type="InterPro" id="IPR011042">
    <property type="entry name" value="6-blade_b-propeller_TolB-like"/>
</dbReference>
<protein>
    <recommendedName>
        <fullName evidence="4">SMP-30/Gluconolactonase/LRE-like region domain-containing protein</fullName>
    </recommendedName>
</protein>
<name>A0A1V6Q6D5_9EURO</name>
<feature type="chain" id="PRO_5012776930" description="SMP-30/Gluconolactonase/LRE-like region domain-containing protein" evidence="1">
    <location>
        <begin position="26"/>
        <end position="343"/>
    </location>
</feature>